<dbReference type="Proteomes" id="UP000242146">
    <property type="component" value="Unassembled WGS sequence"/>
</dbReference>
<evidence type="ECO:0000313" key="1">
    <source>
        <dbReference type="EMBL" id="ORX54574.1"/>
    </source>
</evidence>
<organism evidence="3 4">
    <name type="scientific">Hesseltinella vesiculosa</name>
    <dbReference type="NCBI Taxonomy" id="101127"/>
    <lineage>
        <taxon>Eukaryota</taxon>
        <taxon>Fungi</taxon>
        <taxon>Fungi incertae sedis</taxon>
        <taxon>Mucoromycota</taxon>
        <taxon>Mucoromycotina</taxon>
        <taxon>Mucoromycetes</taxon>
        <taxon>Mucorales</taxon>
        <taxon>Cunninghamellaceae</taxon>
        <taxon>Hesseltinella</taxon>
    </lineage>
</organism>
<reference evidence="3 4" key="1">
    <citation type="submission" date="2016-07" db="EMBL/GenBank/DDBJ databases">
        <title>Pervasive Adenine N6-methylation of Active Genes in Fungi.</title>
        <authorList>
            <consortium name="DOE Joint Genome Institute"/>
            <person name="Mondo S.J."/>
            <person name="Dannebaum R.O."/>
            <person name="Kuo R.C."/>
            <person name="Labutti K."/>
            <person name="Haridas S."/>
            <person name="Kuo A."/>
            <person name="Salamov A."/>
            <person name="Ahrendt S.R."/>
            <person name="Lipzen A."/>
            <person name="Sullivan W."/>
            <person name="Andreopoulos W.B."/>
            <person name="Clum A."/>
            <person name="Lindquist E."/>
            <person name="Daum C."/>
            <person name="Ramamoorthy G.K."/>
            <person name="Gryganskyi A."/>
            <person name="Culley D."/>
            <person name="Magnuson J.K."/>
            <person name="James T.Y."/>
            <person name="O'Malley M.A."/>
            <person name="Stajich J.E."/>
            <person name="Spatafora J.W."/>
            <person name="Visel A."/>
            <person name="Grigoriev I.V."/>
        </authorList>
    </citation>
    <scope>NUCLEOTIDE SEQUENCE [LARGE SCALE GENOMIC DNA]</scope>
    <source>
        <strain evidence="3 4">NRRL 3301</strain>
    </source>
</reference>
<evidence type="ECO:0000313" key="4">
    <source>
        <dbReference type="Proteomes" id="UP000242146"/>
    </source>
</evidence>
<accession>A0A1X2GWA8</accession>
<dbReference type="EMBL" id="MCGT01000004">
    <property type="protein sequence ID" value="ORX60392.1"/>
    <property type="molecule type" value="Genomic_DNA"/>
</dbReference>
<protein>
    <submittedName>
        <fullName evidence="3">Uncharacterized protein</fullName>
    </submittedName>
</protein>
<name>A0A1X2GWA8_9FUNG</name>
<dbReference type="AlphaFoldDB" id="A0A1X2GWA8"/>
<proteinExistence type="predicted"/>
<evidence type="ECO:0000313" key="3">
    <source>
        <dbReference type="EMBL" id="ORX62327.1"/>
    </source>
</evidence>
<dbReference type="OrthoDB" id="2290461at2759"/>
<dbReference type="EMBL" id="MCGT01000013">
    <property type="protein sequence ID" value="ORX54574.1"/>
    <property type="molecule type" value="Genomic_DNA"/>
</dbReference>
<keyword evidence="4" id="KW-1185">Reference proteome</keyword>
<gene>
    <name evidence="3" type="ORF">DM01DRAFT_1331767</name>
    <name evidence="2" type="ORF">DM01DRAFT_1332551</name>
    <name evidence="1" type="ORF">DM01DRAFT_1335703</name>
</gene>
<comment type="caution">
    <text evidence="3">The sequence shown here is derived from an EMBL/GenBank/DDBJ whole genome shotgun (WGS) entry which is preliminary data.</text>
</comment>
<dbReference type="EMBL" id="MCGT01000002">
    <property type="protein sequence ID" value="ORX62327.1"/>
    <property type="molecule type" value="Genomic_DNA"/>
</dbReference>
<sequence length="314" mass="36794">MTSRNIGRLVNSTIERFIRHENTDGNNNFPLTEPHPRLIQSTSAAAPLAHCSDCKSKRALIEFEGRRCWYRTCIRCRNKATDQRTPPPEAMLDWDDFSDFYSQFSENRTLPVNMHLPDELVGVPVDDIIRRLVVYIYEVSGFEFYLARINNPSRRNAVSFYASCINSSSFQQQVPERELQRLHDRITTADCNGRLIGFVDEQQRWIHCTIHHDDNNHPLGASLRGSVNGQIRRFIHDVAPHRTPIDVYNEASRVFSVPTLTYAQTYYWYNQSLERYYRSEDNALQSAQRLIRLHEADNNFGQVKKKRERDRERL</sequence>
<evidence type="ECO:0000313" key="2">
    <source>
        <dbReference type="EMBL" id="ORX60392.1"/>
    </source>
</evidence>